<evidence type="ECO:0000313" key="7">
    <source>
        <dbReference type="EMBL" id="CAF3922231.1"/>
    </source>
</evidence>
<feature type="disulfide bond" evidence="1">
    <location>
        <begin position="137"/>
        <end position="146"/>
    </location>
</feature>
<dbReference type="PROSITE" id="PS50026">
    <property type="entry name" value="EGF_3"/>
    <property type="match status" value="1"/>
</dbReference>
<dbReference type="Proteomes" id="UP000682733">
    <property type="component" value="Unassembled WGS sequence"/>
</dbReference>
<dbReference type="Proteomes" id="UP000677228">
    <property type="component" value="Unassembled WGS sequence"/>
</dbReference>
<evidence type="ECO:0000259" key="3">
    <source>
        <dbReference type="PROSITE" id="PS50026"/>
    </source>
</evidence>
<gene>
    <name evidence="5" type="ORF">GPM918_LOCUS21568</name>
    <name evidence="4" type="ORF">OVA965_LOCUS16619</name>
    <name evidence="7" type="ORF">SRO942_LOCUS21565</name>
    <name evidence="6" type="ORF">TMI583_LOCUS16627</name>
</gene>
<organism evidence="5 8">
    <name type="scientific">Didymodactylos carnosus</name>
    <dbReference type="NCBI Taxonomy" id="1234261"/>
    <lineage>
        <taxon>Eukaryota</taxon>
        <taxon>Metazoa</taxon>
        <taxon>Spiralia</taxon>
        <taxon>Gnathifera</taxon>
        <taxon>Rotifera</taxon>
        <taxon>Eurotatoria</taxon>
        <taxon>Bdelloidea</taxon>
        <taxon>Philodinida</taxon>
        <taxon>Philodinidae</taxon>
        <taxon>Didymodactylos</taxon>
    </lineage>
</organism>
<name>A0A814TFC9_9BILA</name>
<evidence type="ECO:0000313" key="4">
    <source>
        <dbReference type="EMBL" id="CAF1043774.1"/>
    </source>
</evidence>
<dbReference type="Proteomes" id="UP000663829">
    <property type="component" value="Unassembled WGS sequence"/>
</dbReference>
<dbReference type="EMBL" id="CAJOBC010007128">
    <property type="protein sequence ID" value="CAF3922231.1"/>
    <property type="molecule type" value="Genomic_DNA"/>
</dbReference>
<evidence type="ECO:0000256" key="1">
    <source>
        <dbReference type="PROSITE-ProRule" id="PRU00076"/>
    </source>
</evidence>
<feature type="domain" description="EGF-like" evidence="3">
    <location>
        <begin position="110"/>
        <end position="147"/>
    </location>
</feature>
<keyword evidence="2" id="KW-0812">Transmembrane</keyword>
<dbReference type="PROSITE" id="PS00022">
    <property type="entry name" value="EGF_1"/>
    <property type="match status" value="1"/>
</dbReference>
<protein>
    <recommendedName>
        <fullName evidence="3">EGF-like domain-containing protein</fullName>
    </recommendedName>
</protein>
<keyword evidence="2" id="KW-1133">Transmembrane helix</keyword>
<dbReference type="PROSITE" id="PS01186">
    <property type="entry name" value="EGF_2"/>
    <property type="match status" value="1"/>
</dbReference>
<feature type="transmembrane region" description="Helical" evidence="2">
    <location>
        <begin position="174"/>
        <end position="192"/>
    </location>
</feature>
<dbReference type="EMBL" id="CAJNOQ010007129">
    <property type="protein sequence ID" value="CAF1158824.1"/>
    <property type="molecule type" value="Genomic_DNA"/>
</dbReference>
<dbReference type="Pfam" id="PF01823">
    <property type="entry name" value="MACPF"/>
    <property type="match status" value="1"/>
</dbReference>
<keyword evidence="2" id="KW-0472">Membrane</keyword>
<sequence length="193" mass="21356">MTEQGCDIENEAKVEFYVSVDATQQSSYDKITHDKFTAEVQEKHTSTLGGDTSITTIENWSATVPSNPVIIKLGIRSIFDLLNHGRFPNDSLIQNKSALIAQALNNYIVNPVYCYNNCTDHGSCVPSAYFQFGICNCSEGFSGFDCSVKRLITATKQNSGKPANSGTMCAFFDVQFAILQLFILMLFSFSFMC</sequence>
<dbReference type="InterPro" id="IPR020864">
    <property type="entry name" value="MACPF"/>
</dbReference>
<keyword evidence="8" id="KW-1185">Reference proteome</keyword>
<evidence type="ECO:0000313" key="5">
    <source>
        <dbReference type="EMBL" id="CAF1158824.1"/>
    </source>
</evidence>
<feature type="disulfide bond" evidence="1">
    <location>
        <begin position="114"/>
        <end position="124"/>
    </location>
</feature>
<dbReference type="EMBL" id="CAJOBA010007771">
    <property type="protein sequence ID" value="CAF3811887.1"/>
    <property type="molecule type" value="Genomic_DNA"/>
</dbReference>
<evidence type="ECO:0000313" key="8">
    <source>
        <dbReference type="Proteomes" id="UP000663829"/>
    </source>
</evidence>
<comment type="caution">
    <text evidence="5">The sequence shown here is derived from an EMBL/GenBank/DDBJ whole genome shotgun (WGS) entry which is preliminary data.</text>
</comment>
<feature type="disulfide bond" evidence="1">
    <location>
        <begin position="118"/>
        <end position="135"/>
    </location>
</feature>
<dbReference type="Proteomes" id="UP000681722">
    <property type="component" value="Unassembled WGS sequence"/>
</dbReference>
<dbReference type="AlphaFoldDB" id="A0A814TFC9"/>
<dbReference type="SUPFAM" id="SSF57196">
    <property type="entry name" value="EGF/Laminin"/>
    <property type="match status" value="1"/>
</dbReference>
<keyword evidence="1" id="KW-1015">Disulfide bond</keyword>
<evidence type="ECO:0000256" key="2">
    <source>
        <dbReference type="SAM" id="Phobius"/>
    </source>
</evidence>
<dbReference type="EMBL" id="CAJNOK010007761">
    <property type="protein sequence ID" value="CAF1043774.1"/>
    <property type="molecule type" value="Genomic_DNA"/>
</dbReference>
<dbReference type="Gene3D" id="2.60.120.260">
    <property type="entry name" value="Galactose-binding domain-like"/>
    <property type="match status" value="1"/>
</dbReference>
<keyword evidence="1" id="KW-0245">EGF-like domain</keyword>
<reference evidence="5" key="1">
    <citation type="submission" date="2021-02" db="EMBL/GenBank/DDBJ databases">
        <authorList>
            <person name="Nowell W R."/>
        </authorList>
    </citation>
    <scope>NUCLEOTIDE SEQUENCE</scope>
</reference>
<proteinExistence type="predicted"/>
<evidence type="ECO:0000313" key="6">
    <source>
        <dbReference type="EMBL" id="CAF3811887.1"/>
    </source>
</evidence>
<dbReference type="InterPro" id="IPR000742">
    <property type="entry name" value="EGF"/>
</dbReference>
<accession>A0A814TFC9</accession>